<sequence length="197" mass="21937">MSGWVIHHKGHKKGLNFASKAFENDDTSNDDSSIVLSLIPVLSSDVKCNLSELFRNPFFIVSMYQILEFFLRCASNKISTAKWFSPLLAAEQARLLYMISRPSQFFFSSLRGLSEGSELAPSQSKGGIQQTQEFRRQRASSRDQNLPAFGNMIRGFGPVKPGQGAGRFRAVKQNGSATPGFIREFVEHVALEEHSTS</sequence>
<comment type="caution">
    <text evidence="1">The sequence shown here is derived from an EMBL/GenBank/DDBJ whole genome shotgun (WGS) entry which is preliminary data.</text>
</comment>
<protein>
    <submittedName>
        <fullName evidence="1">Uncharacterized protein</fullName>
    </submittedName>
</protein>
<dbReference type="EMBL" id="JARKIE010000746">
    <property type="protein sequence ID" value="KAJ7618809.1"/>
    <property type="molecule type" value="Genomic_DNA"/>
</dbReference>
<gene>
    <name evidence="1" type="ORF">B0H17DRAFT_1152302</name>
</gene>
<name>A0AAD7BEJ5_MYCRO</name>
<accession>A0AAD7BEJ5</accession>
<organism evidence="1 2">
    <name type="scientific">Mycena rosella</name>
    <name type="common">Pink bonnet</name>
    <name type="synonym">Agaricus rosellus</name>
    <dbReference type="NCBI Taxonomy" id="1033263"/>
    <lineage>
        <taxon>Eukaryota</taxon>
        <taxon>Fungi</taxon>
        <taxon>Dikarya</taxon>
        <taxon>Basidiomycota</taxon>
        <taxon>Agaricomycotina</taxon>
        <taxon>Agaricomycetes</taxon>
        <taxon>Agaricomycetidae</taxon>
        <taxon>Agaricales</taxon>
        <taxon>Marasmiineae</taxon>
        <taxon>Mycenaceae</taxon>
        <taxon>Mycena</taxon>
    </lineage>
</organism>
<keyword evidence="2" id="KW-1185">Reference proteome</keyword>
<reference evidence="1" key="1">
    <citation type="submission" date="2023-03" db="EMBL/GenBank/DDBJ databases">
        <title>Massive genome expansion in bonnet fungi (Mycena s.s.) driven by repeated elements and novel gene families across ecological guilds.</title>
        <authorList>
            <consortium name="Lawrence Berkeley National Laboratory"/>
            <person name="Harder C.B."/>
            <person name="Miyauchi S."/>
            <person name="Viragh M."/>
            <person name="Kuo A."/>
            <person name="Thoen E."/>
            <person name="Andreopoulos B."/>
            <person name="Lu D."/>
            <person name="Skrede I."/>
            <person name="Drula E."/>
            <person name="Henrissat B."/>
            <person name="Morin E."/>
            <person name="Kohler A."/>
            <person name="Barry K."/>
            <person name="LaButti K."/>
            <person name="Morin E."/>
            <person name="Salamov A."/>
            <person name="Lipzen A."/>
            <person name="Mereny Z."/>
            <person name="Hegedus B."/>
            <person name="Baldrian P."/>
            <person name="Stursova M."/>
            <person name="Weitz H."/>
            <person name="Taylor A."/>
            <person name="Grigoriev I.V."/>
            <person name="Nagy L.G."/>
            <person name="Martin F."/>
            <person name="Kauserud H."/>
        </authorList>
    </citation>
    <scope>NUCLEOTIDE SEQUENCE</scope>
    <source>
        <strain evidence="1">CBHHK067</strain>
    </source>
</reference>
<dbReference type="Proteomes" id="UP001221757">
    <property type="component" value="Unassembled WGS sequence"/>
</dbReference>
<evidence type="ECO:0000313" key="2">
    <source>
        <dbReference type="Proteomes" id="UP001221757"/>
    </source>
</evidence>
<dbReference type="AlphaFoldDB" id="A0AAD7BEJ5"/>
<proteinExistence type="predicted"/>
<evidence type="ECO:0000313" key="1">
    <source>
        <dbReference type="EMBL" id="KAJ7618809.1"/>
    </source>
</evidence>